<dbReference type="InterPro" id="IPR019315">
    <property type="entry name" value="MMTA2_N"/>
</dbReference>
<feature type="domain" description="Multiple myeloma tumor-associated protein 2-like N-terminal" evidence="1">
    <location>
        <begin position="11"/>
        <end position="87"/>
    </location>
</feature>
<proteinExistence type="predicted"/>
<evidence type="ECO:0000313" key="2">
    <source>
        <dbReference type="EMBL" id="OKL63105.1"/>
    </source>
</evidence>
<evidence type="ECO:0000259" key="1">
    <source>
        <dbReference type="Pfam" id="PF10159"/>
    </source>
</evidence>
<dbReference type="PANTHER" id="PTHR14580">
    <property type="entry name" value="MULTIPLE MYELOMA TUMOR-ASSOCIATED PROTEIN 2 FAMILY MEMBER"/>
    <property type="match status" value="1"/>
</dbReference>
<dbReference type="GeneID" id="31001151"/>
<dbReference type="RefSeq" id="XP_020123226.1">
    <property type="nucleotide sequence ID" value="XM_020261055.1"/>
</dbReference>
<gene>
    <name evidence="2" type="ORF">UA08_01396</name>
</gene>
<dbReference type="Pfam" id="PF10159">
    <property type="entry name" value="MMtag"/>
    <property type="match status" value="1"/>
</dbReference>
<name>A0A1Q5QAZ5_TALAT</name>
<dbReference type="Proteomes" id="UP000214365">
    <property type="component" value="Unassembled WGS sequence"/>
</dbReference>
<dbReference type="PANTHER" id="PTHR14580:SF0">
    <property type="entry name" value="MULTIPLE MYELOMA TUMOR-ASSOCIATED PROTEIN 2"/>
    <property type="match status" value="1"/>
</dbReference>
<accession>A0A1Q5QAZ5</accession>
<dbReference type="AlphaFoldDB" id="A0A1Q5QAZ5"/>
<keyword evidence="3" id="KW-1185">Reference proteome</keyword>
<sequence>MDLVAGIRKEGSRGGRDSFKWSDVKESSHRENYLGHSLMAPVGRWQQGRDLNWYAKNKDGDSQQHERNEELRRIKEAEQDAMARALGLPVAPRSSNANMTPLGGNEVRKAIQESTDADDKDEAGRGIGFGSYGGLAMDDAEGDTLAAIGIDSQPRSREQEEGRSFREIEVLGTGKTEMHTTQIGRSTAIVIIESIENTGAIARPQYQDPDPRNEIIDTVTARKIEIEHKLQIPVENMVDMNVAVHILHVLIVLIAVLRRMANTLITTLRLTVSTKAVEAGILTEVIGIIVDLALLDI</sequence>
<dbReference type="EMBL" id="LFMY01000002">
    <property type="protein sequence ID" value="OKL63105.1"/>
    <property type="molecule type" value="Genomic_DNA"/>
</dbReference>
<comment type="caution">
    <text evidence="2">The sequence shown here is derived from an EMBL/GenBank/DDBJ whole genome shotgun (WGS) entry which is preliminary data.</text>
</comment>
<protein>
    <recommendedName>
        <fullName evidence="1">Multiple myeloma tumor-associated protein 2-like N-terminal domain-containing protein</fullName>
    </recommendedName>
</protein>
<evidence type="ECO:0000313" key="3">
    <source>
        <dbReference type="Proteomes" id="UP000214365"/>
    </source>
</evidence>
<dbReference type="OrthoDB" id="5390672at2759"/>
<organism evidence="2 3">
    <name type="scientific">Talaromyces atroroseus</name>
    <dbReference type="NCBI Taxonomy" id="1441469"/>
    <lineage>
        <taxon>Eukaryota</taxon>
        <taxon>Fungi</taxon>
        <taxon>Dikarya</taxon>
        <taxon>Ascomycota</taxon>
        <taxon>Pezizomycotina</taxon>
        <taxon>Eurotiomycetes</taxon>
        <taxon>Eurotiomycetidae</taxon>
        <taxon>Eurotiales</taxon>
        <taxon>Trichocomaceae</taxon>
        <taxon>Talaromyces</taxon>
        <taxon>Talaromyces sect. Trachyspermi</taxon>
    </lineage>
</organism>
<dbReference type="InterPro" id="IPR039207">
    <property type="entry name" value="MMTAG2-like"/>
</dbReference>
<reference evidence="2 3" key="1">
    <citation type="submission" date="2015-06" db="EMBL/GenBank/DDBJ databases">
        <title>Talaromyces atroroseus IBT 11181 draft genome.</title>
        <authorList>
            <person name="Rasmussen K.B."/>
            <person name="Rasmussen S."/>
            <person name="Petersen B."/>
            <person name="Sicheritz-Ponten T."/>
            <person name="Mortensen U.H."/>
            <person name="Thrane U."/>
        </authorList>
    </citation>
    <scope>NUCLEOTIDE SEQUENCE [LARGE SCALE GENOMIC DNA]</scope>
    <source>
        <strain evidence="2 3">IBT 11181</strain>
    </source>
</reference>